<sequence>MIKKFNEFKKFNESQQINESTDHVIKIETDVNDIGDRDTIDINIMGIEEEGRIYEISLEETKRILRQNKFNDDVLGQICASDEGPDDEDPYWLYIEDTSDEEEFESLDDYKYFYLVVATERGTVAYDMNTFGK</sequence>
<reference evidence="1" key="1">
    <citation type="submission" date="2021-06" db="EMBL/GenBank/DDBJ databases">
        <authorList>
            <person name="Gannon L."/>
            <person name="Redgwell R T."/>
            <person name="Michniewski S."/>
            <person name="Harrison D C."/>
            <person name="Millard A."/>
        </authorList>
    </citation>
    <scope>NUCLEOTIDE SEQUENCE</scope>
</reference>
<dbReference type="EMBL" id="OU342829">
    <property type="protein sequence ID" value="CAG7580803.1"/>
    <property type="molecule type" value="Genomic_DNA"/>
</dbReference>
<protein>
    <submittedName>
        <fullName evidence="1">Uncharacterized protein</fullName>
    </submittedName>
</protein>
<evidence type="ECO:0000313" key="1">
    <source>
        <dbReference type="EMBL" id="CAG7580803.1"/>
    </source>
</evidence>
<name>A0A8D9CFD7_9VIRU</name>
<gene>
    <name evidence="1" type="ORF">SLAVMIC_00562</name>
</gene>
<organism evidence="1">
    <name type="scientific">uncultured marine phage</name>
    <dbReference type="NCBI Taxonomy" id="707152"/>
    <lineage>
        <taxon>Viruses</taxon>
        <taxon>environmental samples</taxon>
    </lineage>
</organism>
<accession>A0A8D9CFD7</accession>
<proteinExistence type="predicted"/>